<name>A0A653K212_9GAMM</name>
<gene>
    <name evidence="1" type="ORF">ACI8B_180170</name>
</gene>
<evidence type="ECO:0000313" key="2">
    <source>
        <dbReference type="Proteomes" id="UP000430404"/>
    </source>
</evidence>
<dbReference type="Proteomes" id="UP000430404">
    <property type="component" value="Unassembled WGS sequence"/>
</dbReference>
<sequence>MNTLTGIIFALMVFAFMGWCFAENDNEILLQENKILSSQLEGIKNEHR</sequence>
<protein>
    <submittedName>
        <fullName evidence="1">Uncharacterized protein</fullName>
    </submittedName>
</protein>
<dbReference type="EMBL" id="CABWKZ010000010">
    <property type="protein sequence ID" value="VXA54699.1"/>
    <property type="molecule type" value="Genomic_DNA"/>
</dbReference>
<organism evidence="1 2">
    <name type="scientific">Acinetobacter proteolyticus</name>
    <dbReference type="NCBI Taxonomy" id="1776741"/>
    <lineage>
        <taxon>Bacteria</taxon>
        <taxon>Pseudomonadati</taxon>
        <taxon>Pseudomonadota</taxon>
        <taxon>Gammaproteobacteria</taxon>
        <taxon>Moraxellales</taxon>
        <taxon>Moraxellaceae</taxon>
        <taxon>Acinetobacter</taxon>
    </lineage>
</organism>
<accession>A0A653K212</accession>
<proteinExistence type="predicted"/>
<dbReference type="AlphaFoldDB" id="A0A653K212"/>
<reference evidence="1 2" key="1">
    <citation type="submission" date="2019-10" db="EMBL/GenBank/DDBJ databases">
        <authorList>
            <person name="Karimi E."/>
        </authorList>
    </citation>
    <scope>NUCLEOTIDE SEQUENCE [LARGE SCALE GENOMIC DNA]</scope>
    <source>
        <strain evidence="1">Acinetobacter sp. 8BE</strain>
    </source>
</reference>
<dbReference type="RefSeq" id="WP_171519246.1">
    <property type="nucleotide sequence ID" value="NZ_LR732744.1"/>
</dbReference>
<evidence type="ECO:0000313" key="1">
    <source>
        <dbReference type="EMBL" id="VXA54699.1"/>
    </source>
</evidence>